<name>A0AAD7SZ38_9TELE</name>
<comment type="function">
    <text evidence="10">Esterase with broad substrate specificity. Contributes to the inactivation of the neurotransmitter acetylcholine. Can degrade neurotoxic organophosphate esters.</text>
</comment>
<dbReference type="EMBL" id="JAINUG010000025">
    <property type="protein sequence ID" value="KAJ8410767.1"/>
    <property type="molecule type" value="Genomic_DNA"/>
</dbReference>
<dbReference type="InterPro" id="IPR019819">
    <property type="entry name" value="Carboxylesterase_B_CS"/>
</dbReference>
<dbReference type="GO" id="GO:0019695">
    <property type="term" value="P:choline metabolic process"/>
    <property type="evidence" value="ECO:0007669"/>
    <property type="project" value="TreeGrafter"/>
</dbReference>
<dbReference type="GO" id="GO:0005615">
    <property type="term" value="C:extracellular space"/>
    <property type="evidence" value="ECO:0007669"/>
    <property type="project" value="TreeGrafter"/>
</dbReference>
<keyword evidence="3" id="KW-0719">Serine esterase</keyword>
<evidence type="ECO:0000256" key="12">
    <source>
        <dbReference type="PIRSR" id="PIRSR600997-1"/>
    </source>
</evidence>
<dbReference type="Pfam" id="PF08674">
    <property type="entry name" value="AChE_tetra"/>
    <property type="match status" value="1"/>
</dbReference>
<reference evidence="16" key="1">
    <citation type="journal article" date="2023" name="Science">
        <title>Genome structures resolve the early diversification of teleost fishes.</title>
        <authorList>
            <person name="Parey E."/>
            <person name="Louis A."/>
            <person name="Montfort J."/>
            <person name="Bouchez O."/>
            <person name="Roques C."/>
            <person name="Iampietro C."/>
            <person name="Lluch J."/>
            <person name="Castinel A."/>
            <person name="Donnadieu C."/>
            <person name="Desvignes T."/>
            <person name="Floi Bucao C."/>
            <person name="Jouanno E."/>
            <person name="Wen M."/>
            <person name="Mejri S."/>
            <person name="Dirks R."/>
            <person name="Jansen H."/>
            <person name="Henkel C."/>
            <person name="Chen W.J."/>
            <person name="Zahm M."/>
            <person name="Cabau C."/>
            <person name="Klopp C."/>
            <person name="Thompson A.W."/>
            <person name="Robinson-Rechavi M."/>
            <person name="Braasch I."/>
            <person name="Lecointre G."/>
            <person name="Bobe J."/>
            <person name="Postlethwait J.H."/>
            <person name="Berthelot C."/>
            <person name="Roest Crollius H."/>
            <person name="Guiguen Y."/>
        </authorList>
    </citation>
    <scope>NUCLEOTIDE SEQUENCE</scope>
    <source>
        <strain evidence="16">NC1722</strain>
    </source>
</reference>
<keyword evidence="6 13" id="KW-0378">Hydrolase</keyword>
<dbReference type="Proteomes" id="UP001221898">
    <property type="component" value="Unassembled WGS sequence"/>
</dbReference>
<dbReference type="GO" id="GO:0005886">
    <property type="term" value="C:plasma membrane"/>
    <property type="evidence" value="ECO:0007669"/>
    <property type="project" value="TreeGrafter"/>
</dbReference>
<dbReference type="Gene3D" id="3.40.50.1820">
    <property type="entry name" value="alpha/beta hydrolase"/>
    <property type="match status" value="1"/>
</dbReference>
<gene>
    <name evidence="16" type="ORF">AAFF_G00187240</name>
</gene>
<evidence type="ECO:0000256" key="5">
    <source>
        <dbReference type="ARBA" id="ARBA00022553"/>
    </source>
</evidence>
<keyword evidence="13" id="KW-0732">Signal</keyword>
<dbReference type="InterPro" id="IPR050654">
    <property type="entry name" value="AChE-related_enzymes"/>
</dbReference>
<dbReference type="InterPro" id="IPR014788">
    <property type="entry name" value="AChE_tetra"/>
</dbReference>
<feature type="active site" description="Acyl-ester intermediate" evidence="12">
    <location>
        <position position="222"/>
    </location>
</feature>
<dbReference type="EC" id="3.1.1.-" evidence="13"/>
<evidence type="ECO:0000256" key="2">
    <source>
        <dbReference type="ARBA" id="ARBA00005964"/>
    </source>
</evidence>
<evidence type="ECO:0000256" key="6">
    <source>
        <dbReference type="ARBA" id="ARBA00022801"/>
    </source>
</evidence>
<dbReference type="InterPro" id="IPR019826">
    <property type="entry name" value="Carboxylesterase_B_AS"/>
</dbReference>
<dbReference type="Pfam" id="PF00135">
    <property type="entry name" value="COesterase"/>
    <property type="match status" value="1"/>
</dbReference>
<dbReference type="CDD" id="cd00312">
    <property type="entry name" value="Esterase_lipase"/>
    <property type="match status" value="1"/>
</dbReference>
<comment type="subunit">
    <text evidence="11">Homotetramer; disulfide-linked. Dimer of dimers.</text>
</comment>
<organism evidence="16 17">
    <name type="scientific">Aldrovandia affinis</name>
    <dbReference type="NCBI Taxonomy" id="143900"/>
    <lineage>
        <taxon>Eukaryota</taxon>
        <taxon>Metazoa</taxon>
        <taxon>Chordata</taxon>
        <taxon>Craniata</taxon>
        <taxon>Vertebrata</taxon>
        <taxon>Euteleostomi</taxon>
        <taxon>Actinopterygii</taxon>
        <taxon>Neopterygii</taxon>
        <taxon>Teleostei</taxon>
        <taxon>Notacanthiformes</taxon>
        <taxon>Halosauridae</taxon>
        <taxon>Aldrovandia</taxon>
    </lineage>
</organism>
<dbReference type="PANTHER" id="PTHR43918">
    <property type="entry name" value="ACETYLCHOLINESTERASE"/>
    <property type="match status" value="1"/>
</dbReference>
<evidence type="ECO:0000256" key="4">
    <source>
        <dbReference type="ARBA" id="ARBA00022525"/>
    </source>
</evidence>
<evidence type="ECO:0000256" key="3">
    <source>
        <dbReference type="ARBA" id="ARBA00022487"/>
    </source>
</evidence>
<evidence type="ECO:0000256" key="7">
    <source>
        <dbReference type="ARBA" id="ARBA00023157"/>
    </source>
</evidence>
<evidence type="ECO:0000256" key="10">
    <source>
        <dbReference type="ARBA" id="ARBA00037444"/>
    </source>
</evidence>
<dbReference type="PROSITE" id="PS00122">
    <property type="entry name" value="CARBOXYLESTERASE_B_1"/>
    <property type="match status" value="1"/>
</dbReference>
<dbReference type="GO" id="GO:0006581">
    <property type="term" value="P:acetylcholine catabolic process"/>
    <property type="evidence" value="ECO:0007669"/>
    <property type="project" value="TreeGrafter"/>
</dbReference>
<dbReference type="AlphaFoldDB" id="A0AAD7SZ38"/>
<feature type="active site" description="Charge relay system" evidence="12">
    <location>
        <position position="350"/>
    </location>
</feature>
<evidence type="ECO:0000313" key="16">
    <source>
        <dbReference type="EMBL" id="KAJ8410767.1"/>
    </source>
</evidence>
<dbReference type="PRINTS" id="PR00878">
    <property type="entry name" value="CHOLNESTRASE"/>
</dbReference>
<evidence type="ECO:0000256" key="11">
    <source>
        <dbReference type="ARBA" id="ARBA00038819"/>
    </source>
</evidence>
<dbReference type="PANTHER" id="PTHR43918:SF5">
    <property type="entry name" value="CHOLINESTERASE"/>
    <property type="match status" value="1"/>
</dbReference>
<comment type="similarity">
    <text evidence="2 13">Belongs to the type-B carboxylesterase/lipase family.</text>
</comment>
<feature type="domain" description="Acetylcholinesterase tetramerisation" evidence="15">
    <location>
        <begin position="560"/>
        <end position="594"/>
    </location>
</feature>
<evidence type="ECO:0000259" key="14">
    <source>
        <dbReference type="Pfam" id="PF00135"/>
    </source>
</evidence>
<keyword evidence="7" id="KW-1015">Disulfide bond</keyword>
<dbReference type="FunFam" id="3.40.50.1820:FF:000029">
    <property type="entry name" value="Acetylcholinesterase"/>
    <property type="match status" value="1"/>
</dbReference>
<dbReference type="SUPFAM" id="SSF53474">
    <property type="entry name" value="alpha/beta-Hydrolases"/>
    <property type="match status" value="1"/>
</dbReference>
<evidence type="ECO:0000313" key="17">
    <source>
        <dbReference type="Proteomes" id="UP001221898"/>
    </source>
</evidence>
<feature type="chain" id="PRO_5041783832" description="Carboxylic ester hydrolase" evidence="13">
    <location>
        <begin position="24"/>
        <end position="597"/>
    </location>
</feature>
<keyword evidence="5" id="KW-0597">Phosphoprotein</keyword>
<feature type="signal peptide" evidence="13">
    <location>
        <begin position="1"/>
        <end position="23"/>
    </location>
</feature>
<proteinExistence type="inferred from homology"/>
<dbReference type="InterPro" id="IPR029058">
    <property type="entry name" value="AB_hydrolase_fold"/>
</dbReference>
<comment type="caution">
    <text evidence="16">The sequence shown here is derived from an EMBL/GenBank/DDBJ whole genome shotgun (WGS) entry which is preliminary data.</text>
</comment>
<keyword evidence="8" id="KW-0325">Glycoprotein</keyword>
<comment type="subcellular location">
    <subcellularLocation>
        <location evidence="1">Secreted</location>
    </subcellularLocation>
</comment>
<accession>A0AAD7SZ38</accession>
<feature type="active site" description="Charge relay system" evidence="12">
    <location>
        <position position="463"/>
    </location>
</feature>
<dbReference type="GO" id="GO:0003990">
    <property type="term" value="F:acetylcholinesterase activity"/>
    <property type="evidence" value="ECO:0007669"/>
    <property type="project" value="TreeGrafter"/>
</dbReference>
<protein>
    <recommendedName>
        <fullName evidence="13">Carboxylic ester hydrolase</fullName>
        <ecNumber evidence="13">3.1.1.-</ecNumber>
    </recommendedName>
</protein>
<keyword evidence="4" id="KW-0964">Secreted</keyword>
<dbReference type="PROSITE" id="PS00941">
    <property type="entry name" value="CARBOXYLESTERASE_B_2"/>
    <property type="match status" value="1"/>
</dbReference>
<dbReference type="InterPro" id="IPR002018">
    <property type="entry name" value="CarbesteraseB"/>
</dbReference>
<evidence type="ECO:0000256" key="13">
    <source>
        <dbReference type="RuleBase" id="RU361235"/>
    </source>
</evidence>
<dbReference type="InterPro" id="IPR000997">
    <property type="entry name" value="Cholinesterase"/>
</dbReference>
<evidence type="ECO:0000256" key="9">
    <source>
        <dbReference type="ARBA" id="ARBA00036543"/>
    </source>
</evidence>
<evidence type="ECO:0000256" key="8">
    <source>
        <dbReference type="ARBA" id="ARBA00023180"/>
    </source>
</evidence>
<evidence type="ECO:0000259" key="15">
    <source>
        <dbReference type="Pfam" id="PF08674"/>
    </source>
</evidence>
<sequence length="597" mass="66206">MAVTRLTFALLLLALQHLGLSRGQDDLTVLTDKGKVRGMRVPVPGGSVVAFLGIPYADPPVGDLRFRRPVPFKAWSGVREAREFPNTCHQHRDEMFPGFPGAEMWNPNTRMSEDCLYLNVWVPSPTPRAAAPVMVWIYGGGFSSGTGSLDVYNGRFLSHAEGVLVVSLNYRVGALGFLALPDSRVVTGNAGLFDQRLALRWIKDNIAAFGGDPRAVTLFGESAGSASVSFHVLSSGSHALFARAILQSGSANAPWAAVPPGEAWNRSLALAALLDCRGGESSADLEACLRSVGPEKIVSQQHNVLRQNPPVGSAFVPTVDGDFLTDSPDVLIQSGQFKKTELLLGVNKDEGSYFLVYGAPGFSVQHESLITMENLLQGVGIFFPGLSAIAREAVVFHYTDWTDEFSGEKNRDALNHIVGDYYFTAPLLEFAQRFVAYGNEAYLYYFDHRSSRNAWPLWMGVMHGYEIEFVFGMPLNRSLGYTGEEEAMSRKIMKHWANFARNGNPNAPGPAAWPPFTAGTQEYIALNPEPLRTHKKLRAMQCKFWDSFLPKLQDMTVSIDEVELQWKTQFHRWLSYMLDWKNQFNDYSLKKNQCGMP</sequence>
<comment type="catalytic activity">
    <reaction evidence="9">
        <text>an acylcholine + H2O = a carboxylate + choline + H(+)</text>
        <dbReference type="Rhea" id="RHEA:21964"/>
        <dbReference type="ChEBI" id="CHEBI:15354"/>
        <dbReference type="ChEBI" id="CHEBI:15377"/>
        <dbReference type="ChEBI" id="CHEBI:15378"/>
        <dbReference type="ChEBI" id="CHEBI:29067"/>
        <dbReference type="ChEBI" id="CHEBI:35287"/>
        <dbReference type="EC" id="3.1.1.8"/>
    </reaction>
</comment>
<evidence type="ECO:0000256" key="1">
    <source>
        <dbReference type="ARBA" id="ARBA00004613"/>
    </source>
</evidence>
<keyword evidence="17" id="KW-1185">Reference proteome</keyword>
<feature type="domain" description="Carboxylesterase type B" evidence="14">
    <location>
        <begin position="26"/>
        <end position="545"/>
    </location>
</feature>